<comment type="caution">
    <text evidence="1">The sequence shown here is derived from an EMBL/GenBank/DDBJ whole genome shotgun (WGS) entry which is preliminary data.</text>
</comment>
<protein>
    <submittedName>
        <fullName evidence="1">Uncharacterized protein</fullName>
    </submittedName>
</protein>
<gene>
    <name evidence="1" type="ORF">L1987_35893</name>
</gene>
<dbReference type="Proteomes" id="UP001056120">
    <property type="component" value="Linkage Group LG12"/>
</dbReference>
<organism evidence="1 2">
    <name type="scientific">Smallanthus sonchifolius</name>
    <dbReference type="NCBI Taxonomy" id="185202"/>
    <lineage>
        <taxon>Eukaryota</taxon>
        <taxon>Viridiplantae</taxon>
        <taxon>Streptophyta</taxon>
        <taxon>Embryophyta</taxon>
        <taxon>Tracheophyta</taxon>
        <taxon>Spermatophyta</taxon>
        <taxon>Magnoliopsida</taxon>
        <taxon>eudicotyledons</taxon>
        <taxon>Gunneridae</taxon>
        <taxon>Pentapetalae</taxon>
        <taxon>asterids</taxon>
        <taxon>campanulids</taxon>
        <taxon>Asterales</taxon>
        <taxon>Asteraceae</taxon>
        <taxon>Asteroideae</taxon>
        <taxon>Heliantheae alliance</taxon>
        <taxon>Millerieae</taxon>
        <taxon>Smallanthus</taxon>
    </lineage>
</organism>
<evidence type="ECO:0000313" key="2">
    <source>
        <dbReference type="Proteomes" id="UP001056120"/>
    </source>
</evidence>
<reference evidence="1 2" key="2">
    <citation type="journal article" date="2022" name="Mol. Ecol. Resour.">
        <title>The genomes of chicory, endive, great burdock and yacon provide insights into Asteraceae paleo-polyploidization history and plant inulin production.</title>
        <authorList>
            <person name="Fan W."/>
            <person name="Wang S."/>
            <person name="Wang H."/>
            <person name="Wang A."/>
            <person name="Jiang F."/>
            <person name="Liu H."/>
            <person name="Zhao H."/>
            <person name="Xu D."/>
            <person name="Zhang Y."/>
        </authorList>
    </citation>
    <scope>NUCLEOTIDE SEQUENCE [LARGE SCALE GENOMIC DNA]</scope>
    <source>
        <strain evidence="2">cv. Yunnan</strain>
        <tissue evidence="1">Leaves</tissue>
    </source>
</reference>
<dbReference type="EMBL" id="CM042029">
    <property type="protein sequence ID" value="KAI3793277.1"/>
    <property type="molecule type" value="Genomic_DNA"/>
</dbReference>
<evidence type="ECO:0000313" key="1">
    <source>
        <dbReference type="EMBL" id="KAI3793277.1"/>
    </source>
</evidence>
<accession>A0ACB9HCI3</accession>
<keyword evidence="2" id="KW-1185">Reference proteome</keyword>
<sequence length="99" mass="10957">MYRSCTASVIDEGNIGVKPEGEEVVEGHGEAEVGSETDGELPEMDQEHMESEGERDQSSQEVDLENQRDESEGKDSASDHIFCNLNLNLVMAQIFILKI</sequence>
<reference evidence="2" key="1">
    <citation type="journal article" date="2022" name="Mol. Ecol. Resour.">
        <title>The genomes of chicory, endive, great burdock and yacon provide insights into Asteraceae palaeo-polyploidization history and plant inulin production.</title>
        <authorList>
            <person name="Fan W."/>
            <person name="Wang S."/>
            <person name="Wang H."/>
            <person name="Wang A."/>
            <person name="Jiang F."/>
            <person name="Liu H."/>
            <person name="Zhao H."/>
            <person name="Xu D."/>
            <person name="Zhang Y."/>
        </authorList>
    </citation>
    <scope>NUCLEOTIDE SEQUENCE [LARGE SCALE GENOMIC DNA]</scope>
    <source>
        <strain evidence="2">cv. Yunnan</strain>
    </source>
</reference>
<name>A0ACB9HCI3_9ASTR</name>
<proteinExistence type="predicted"/>